<proteinExistence type="predicted"/>
<dbReference type="Proteomes" id="UP001443914">
    <property type="component" value="Unassembled WGS sequence"/>
</dbReference>
<organism evidence="2 3">
    <name type="scientific">Saponaria officinalis</name>
    <name type="common">Common soapwort</name>
    <name type="synonym">Lychnis saponaria</name>
    <dbReference type="NCBI Taxonomy" id="3572"/>
    <lineage>
        <taxon>Eukaryota</taxon>
        <taxon>Viridiplantae</taxon>
        <taxon>Streptophyta</taxon>
        <taxon>Embryophyta</taxon>
        <taxon>Tracheophyta</taxon>
        <taxon>Spermatophyta</taxon>
        <taxon>Magnoliopsida</taxon>
        <taxon>eudicotyledons</taxon>
        <taxon>Gunneridae</taxon>
        <taxon>Pentapetalae</taxon>
        <taxon>Caryophyllales</taxon>
        <taxon>Caryophyllaceae</taxon>
        <taxon>Caryophylleae</taxon>
        <taxon>Saponaria</taxon>
    </lineage>
</organism>
<evidence type="ECO:0008006" key="4">
    <source>
        <dbReference type="Google" id="ProtNLM"/>
    </source>
</evidence>
<dbReference type="AlphaFoldDB" id="A0AAW1HET6"/>
<dbReference type="PANTHER" id="PTHR11801">
    <property type="entry name" value="SIGNAL TRANSDUCER AND ACTIVATOR OF TRANSCRIPTION"/>
    <property type="match status" value="1"/>
</dbReference>
<reference evidence="2" key="1">
    <citation type="submission" date="2024-03" db="EMBL/GenBank/DDBJ databases">
        <title>WGS assembly of Saponaria officinalis var. Norfolk2.</title>
        <authorList>
            <person name="Jenkins J."/>
            <person name="Shu S."/>
            <person name="Grimwood J."/>
            <person name="Barry K."/>
            <person name="Goodstein D."/>
            <person name="Schmutz J."/>
            <person name="Leebens-Mack J."/>
            <person name="Osbourn A."/>
        </authorList>
    </citation>
    <scope>NUCLEOTIDE SEQUENCE [LARGE SCALE GENOMIC DNA]</scope>
    <source>
        <strain evidence="2">JIC</strain>
    </source>
</reference>
<name>A0AAW1HET6_SAPOF</name>
<dbReference type="GO" id="GO:0003700">
    <property type="term" value="F:DNA-binding transcription factor activity"/>
    <property type="evidence" value="ECO:0007669"/>
    <property type="project" value="InterPro"/>
</dbReference>
<keyword evidence="3" id="KW-1185">Reference proteome</keyword>
<dbReference type="InterPro" id="IPR036860">
    <property type="entry name" value="SH2_dom_sf"/>
</dbReference>
<sequence length="688" mass="77273">MGFEEIVKLGYKQLKDLSFEIDTKDGFFNLCFWIYLPNSTPFPCTILHQLPSDNPFLALDKDKRLIFSPSNCLSKTVTCVISEMEFPLEQWVHLGCEVSSDVIRVHFNGKIMGEKLLDSLPTTDADCQSLSKMTLSAMREGFDTLNGYAYRAEVLPSTSSIKNHFVEDPPLRLCIDSASASEVELDNDGTWNIVGGKVSCRKNFSLDILLLDAFGRPAHHELEVVASLLYADDRSPVEKTEDNEAPLLTICDVLVFPSVDKPSRLFQGRASFKLIISPLSCKCENKLFCIKFDVPEMENYPFLGAFTPPIRCILKTSNGNVATITWKKLPSGVHLFNGVGNPELQQKATCEARSNPPSKRVKFGQITPVEDTKTDTSVKKCEQECNSYRMPENKDTSGTGTSLASIQENYGSMDNSTSDSESADARNSEMKNMPCNIDLLSDLTIFRYCLGSLSERSAMLKEISVAFSEPDIADMAEKVAFFSGCTHHRHQITIAKRLLDEGAKVWNLISRGCQRVQWDDVVFDLEEQFMRIACCSTRSLTQQDLNFLRKTSGGHEYMTKDNFHKMWCWLYPVAFTISRPEIKSLWASTSPKWVGGFVTKEEVEYALQSVSGISEPGTFILRFPTTRSWPHPDAGSLVASYVSRDFSLCHRQLSLDYSSGMFESNRKPLDELLLSEPELSRVGRMPVD</sequence>
<protein>
    <recommendedName>
        <fullName evidence="4">SH2 domain-containing protein</fullName>
    </recommendedName>
</protein>
<evidence type="ECO:0000256" key="1">
    <source>
        <dbReference type="ARBA" id="ARBA00022999"/>
    </source>
</evidence>
<keyword evidence="1" id="KW-0727">SH2 domain</keyword>
<dbReference type="EMBL" id="JBDFQZ010000012">
    <property type="protein sequence ID" value="KAK9674532.1"/>
    <property type="molecule type" value="Genomic_DNA"/>
</dbReference>
<accession>A0AAW1HET6</accession>
<evidence type="ECO:0000313" key="2">
    <source>
        <dbReference type="EMBL" id="KAK9674532.1"/>
    </source>
</evidence>
<evidence type="ECO:0000313" key="3">
    <source>
        <dbReference type="Proteomes" id="UP001443914"/>
    </source>
</evidence>
<dbReference type="SUPFAM" id="SSF49899">
    <property type="entry name" value="Concanavalin A-like lectins/glucanases"/>
    <property type="match status" value="1"/>
</dbReference>
<dbReference type="InterPro" id="IPR001217">
    <property type="entry name" value="STAT"/>
</dbReference>
<gene>
    <name evidence="2" type="ORF">RND81_12G238900</name>
</gene>
<comment type="caution">
    <text evidence="2">The sequence shown here is derived from an EMBL/GenBank/DDBJ whole genome shotgun (WGS) entry which is preliminary data.</text>
</comment>
<dbReference type="Gene3D" id="3.30.505.10">
    <property type="entry name" value="SH2 domain"/>
    <property type="match status" value="1"/>
</dbReference>
<dbReference type="InterPro" id="IPR013320">
    <property type="entry name" value="ConA-like_dom_sf"/>
</dbReference>
<dbReference type="GO" id="GO:0007165">
    <property type="term" value="P:signal transduction"/>
    <property type="evidence" value="ECO:0007669"/>
    <property type="project" value="InterPro"/>
</dbReference>